<feature type="region of interest" description="Disordered" evidence="2">
    <location>
        <begin position="374"/>
        <end position="420"/>
    </location>
</feature>
<dbReference type="GeneID" id="70247196"/>
<feature type="compositionally biased region" description="Low complexity" evidence="2">
    <location>
        <begin position="405"/>
        <end position="415"/>
    </location>
</feature>
<sequence length="708" mass="80070">MKTVEEARRRWEILSSHGKSTNDLRQAVKAEEKGSPCDDGLRSVYWKAFLLYDNLEQPEWTQRLSDTRSAYDSLKDHFLKYIKHPDDLESTVDPLAEDDESPWQALRRDEGIRAEIYQDIERCLQENYFFREPSTKSIMLDILFIYSKLNPDLGYRQGMHELLAPVLWVVERDAVKLELPVTTHIDGDDDSMLHMLDAKYIEHDSFSIFCSIMQTARSFYEHTEEKMVNGHAEITPIVRLCEHIHNELLMIADNELGSHLNSIEILPQIFLTRWIRLLFGREFSFEDTLVMWDVIFADGLRVTLIDQICVAMLLRIRWQLLESDYSSALTLLLRYPPLQDHGAESLVHDALFLEQNSNPARGAYLISKYSGRPPEAAKQPLHHRLKGSSANKRDRLQSDSRNGSEESSPGRSPGRNNQRSLETLFQDVSDGLQRRTENWGVAKAVRGAVTEARRNMVNIEPGNVPSLRPWYSSPRFGTPSLGPLRETDSANPITRTILPEKEDVDLAQLLKDSLDELSIVKEAVTTLEPRVADALRNAYEKIRTAQLKARALQTHAIAAPTKEADIVSEKTDAAQDDHEQKKENKSSLPKPYPKEAQSRTPTVEVPGLTKDSGIVATSSPPRKVAPRPLRPAASASAARPPLADSEFSWMLGDNTHRSHFVSSASLPPDQRRHSESQSRQSPLFGEKRDQSQAGTAGEEDGLPLSSFT</sequence>
<dbReference type="Gene3D" id="1.10.8.270">
    <property type="entry name" value="putative rabgap domain of human tbc1 domain family member 14 like domains"/>
    <property type="match status" value="1"/>
</dbReference>
<evidence type="ECO:0000256" key="1">
    <source>
        <dbReference type="ARBA" id="ARBA00022468"/>
    </source>
</evidence>
<dbReference type="PANTHER" id="PTHR22957:SF337">
    <property type="entry name" value="TBC1 DOMAIN FAMILY MEMBER 5"/>
    <property type="match status" value="1"/>
</dbReference>
<dbReference type="Proteomes" id="UP001201262">
    <property type="component" value="Unassembled WGS sequence"/>
</dbReference>
<feature type="domain" description="Rab-GAP TBC" evidence="3">
    <location>
        <begin position="36"/>
        <end position="299"/>
    </location>
</feature>
<dbReference type="PROSITE" id="PS50086">
    <property type="entry name" value="TBC_RABGAP"/>
    <property type="match status" value="1"/>
</dbReference>
<dbReference type="InterPro" id="IPR035969">
    <property type="entry name" value="Rab-GAP_TBC_sf"/>
</dbReference>
<name>A0AAD4KLC2_9EURO</name>
<evidence type="ECO:0000259" key="3">
    <source>
        <dbReference type="PROSITE" id="PS50086"/>
    </source>
</evidence>
<dbReference type="AlphaFoldDB" id="A0AAD4KLC2"/>
<comment type="caution">
    <text evidence="4">The sequence shown here is derived from an EMBL/GenBank/DDBJ whole genome shotgun (WGS) entry which is preliminary data.</text>
</comment>
<dbReference type="FunFam" id="1.10.472.80:FF:000038">
    <property type="entry name" value="TBC1 domain family member 5"/>
    <property type="match status" value="1"/>
</dbReference>
<dbReference type="InterPro" id="IPR000195">
    <property type="entry name" value="Rab-GAP-TBC_dom"/>
</dbReference>
<evidence type="ECO:0000256" key="2">
    <source>
        <dbReference type="SAM" id="MobiDB-lite"/>
    </source>
</evidence>
<accession>A0AAD4KLC2</accession>
<dbReference type="SMART" id="SM00164">
    <property type="entry name" value="TBC"/>
    <property type="match status" value="1"/>
</dbReference>
<keyword evidence="1" id="KW-0343">GTPase activation</keyword>
<dbReference type="PANTHER" id="PTHR22957">
    <property type="entry name" value="TBC1 DOMAIN FAMILY MEMBER GTPASE-ACTIVATING PROTEIN"/>
    <property type="match status" value="1"/>
</dbReference>
<feature type="compositionally biased region" description="Basic and acidic residues" evidence="2">
    <location>
        <begin position="563"/>
        <end position="585"/>
    </location>
</feature>
<dbReference type="Pfam" id="PF00566">
    <property type="entry name" value="RabGAP-TBC"/>
    <property type="match status" value="1"/>
</dbReference>
<feature type="compositionally biased region" description="Low complexity" evidence="2">
    <location>
        <begin position="626"/>
        <end position="642"/>
    </location>
</feature>
<reference evidence="4" key="1">
    <citation type="submission" date="2021-12" db="EMBL/GenBank/DDBJ databases">
        <title>Convergent genome expansion in fungi linked to evolution of root-endophyte symbiosis.</title>
        <authorList>
            <consortium name="DOE Joint Genome Institute"/>
            <person name="Ke Y.-H."/>
            <person name="Bonito G."/>
            <person name="Liao H.-L."/>
            <person name="Looney B."/>
            <person name="Rojas-Flechas A."/>
            <person name="Nash J."/>
            <person name="Hameed K."/>
            <person name="Schadt C."/>
            <person name="Martin F."/>
            <person name="Crous P.W."/>
            <person name="Miettinen O."/>
            <person name="Magnuson J.K."/>
            <person name="Labbe J."/>
            <person name="Jacobson D."/>
            <person name="Doktycz M.J."/>
            <person name="Veneault-Fourrey C."/>
            <person name="Kuo A."/>
            <person name="Mondo S."/>
            <person name="Calhoun S."/>
            <person name="Riley R."/>
            <person name="Ohm R."/>
            <person name="LaButti K."/>
            <person name="Andreopoulos B."/>
            <person name="Pangilinan J."/>
            <person name="Nolan M."/>
            <person name="Tritt A."/>
            <person name="Clum A."/>
            <person name="Lipzen A."/>
            <person name="Daum C."/>
            <person name="Barry K."/>
            <person name="Grigoriev I.V."/>
            <person name="Vilgalys R."/>
        </authorList>
    </citation>
    <scope>NUCLEOTIDE SEQUENCE</scope>
    <source>
        <strain evidence="4">PMI_201</strain>
    </source>
</reference>
<dbReference type="GO" id="GO:0005096">
    <property type="term" value="F:GTPase activator activity"/>
    <property type="evidence" value="ECO:0007669"/>
    <property type="project" value="UniProtKB-KW"/>
</dbReference>
<dbReference type="SUPFAM" id="SSF47923">
    <property type="entry name" value="Ypt/Rab-GAP domain of gyp1p"/>
    <property type="match status" value="2"/>
</dbReference>
<evidence type="ECO:0000313" key="5">
    <source>
        <dbReference type="Proteomes" id="UP001201262"/>
    </source>
</evidence>
<organism evidence="4 5">
    <name type="scientific">Talaromyces proteolyticus</name>
    <dbReference type="NCBI Taxonomy" id="1131652"/>
    <lineage>
        <taxon>Eukaryota</taxon>
        <taxon>Fungi</taxon>
        <taxon>Dikarya</taxon>
        <taxon>Ascomycota</taxon>
        <taxon>Pezizomycotina</taxon>
        <taxon>Eurotiomycetes</taxon>
        <taxon>Eurotiomycetidae</taxon>
        <taxon>Eurotiales</taxon>
        <taxon>Trichocomaceae</taxon>
        <taxon>Talaromyces</taxon>
        <taxon>Talaromyces sect. Bacilispori</taxon>
    </lineage>
</organism>
<protein>
    <submittedName>
        <fullName evidence="4">TBC domain protein</fullName>
    </submittedName>
</protein>
<dbReference type="FunFam" id="1.10.8.270:FF:000031">
    <property type="entry name" value="TBC1 domain family member 5"/>
    <property type="match status" value="1"/>
</dbReference>
<evidence type="ECO:0000313" key="4">
    <source>
        <dbReference type="EMBL" id="KAH8692892.1"/>
    </source>
</evidence>
<feature type="compositionally biased region" description="Basic and acidic residues" evidence="2">
    <location>
        <begin position="391"/>
        <end position="404"/>
    </location>
</feature>
<proteinExistence type="predicted"/>
<dbReference type="EMBL" id="JAJTJA010000010">
    <property type="protein sequence ID" value="KAH8692892.1"/>
    <property type="molecule type" value="Genomic_DNA"/>
</dbReference>
<keyword evidence="5" id="KW-1185">Reference proteome</keyword>
<dbReference type="Gene3D" id="1.10.472.80">
    <property type="entry name" value="Ypt/Rab-GAP domain of gyp1p, domain 3"/>
    <property type="match status" value="1"/>
</dbReference>
<dbReference type="RefSeq" id="XP_046068765.1">
    <property type="nucleotide sequence ID" value="XM_046216909.1"/>
</dbReference>
<gene>
    <name evidence="4" type="ORF">BGW36DRAFT_385425</name>
</gene>
<feature type="region of interest" description="Disordered" evidence="2">
    <location>
        <begin position="563"/>
        <end position="642"/>
    </location>
</feature>
<feature type="region of interest" description="Disordered" evidence="2">
    <location>
        <begin position="659"/>
        <end position="708"/>
    </location>
</feature>